<comment type="caution">
    <text evidence="1">The sequence shown here is derived from an EMBL/GenBank/DDBJ whole genome shotgun (WGS) entry which is preliminary data.</text>
</comment>
<sequence>MLPQEGPVRGRQVFQEKSFAMPCDTSMLATHSTISEDYVIVRVTTKGHHIA</sequence>
<protein>
    <submittedName>
        <fullName evidence="1">Uncharacterized protein</fullName>
    </submittedName>
</protein>
<gene>
    <name evidence="1" type="ORF">ETSY1_34800</name>
</gene>
<evidence type="ECO:0000313" key="2">
    <source>
        <dbReference type="Proteomes" id="UP000019141"/>
    </source>
</evidence>
<dbReference type="AlphaFoldDB" id="W4L8V2"/>
<evidence type="ECO:0000313" key="1">
    <source>
        <dbReference type="EMBL" id="ETW94452.1"/>
    </source>
</evidence>
<reference evidence="1 2" key="1">
    <citation type="journal article" date="2014" name="Nature">
        <title>An environmental bacterial taxon with a large and distinct metabolic repertoire.</title>
        <authorList>
            <person name="Wilson M.C."/>
            <person name="Mori T."/>
            <person name="Ruckert C."/>
            <person name="Uria A.R."/>
            <person name="Helf M.J."/>
            <person name="Takada K."/>
            <person name="Gernert C."/>
            <person name="Steffens U.A."/>
            <person name="Heycke N."/>
            <person name="Schmitt S."/>
            <person name="Rinke C."/>
            <person name="Helfrich E.J."/>
            <person name="Brachmann A.O."/>
            <person name="Gurgui C."/>
            <person name="Wakimoto T."/>
            <person name="Kracht M."/>
            <person name="Crusemann M."/>
            <person name="Hentschel U."/>
            <person name="Abe I."/>
            <person name="Matsunaga S."/>
            <person name="Kalinowski J."/>
            <person name="Takeyama H."/>
            <person name="Piel J."/>
        </authorList>
    </citation>
    <scope>NUCLEOTIDE SEQUENCE [LARGE SCALE GENOMIC DNA]</scope>
    <source>
        <strain evidence="2">TSY1</strain>
    </source>
</reference>
<keyword evidence="2" id="KW-1185">Reference proteome</keyword>
<dbReference type="Proteomes" id="UP000019141">
    <property type="component" value="Unassembled WGS sequence"/>
</dbReference>
<organism evidence="1 2">
    <name type="scientific">Entotheonella factor</name>
    <dbReference type="NCBI Taxonomy" id="1429438"/>
    <lineage>
        <taxon>Bacteria</taxon>
        <taxon>Pseudomonadati</taxon>
        <taxon>Nitrospinota/Tectimicrobiota group</taxon>
        <taxon>Candidatus Tectimicrobiota</taxon>
        <taxon>Candidatus Entotheonellia</taxon>
        <taxon>Candidatus Entotheonellales</taxon>
        <taxon>Candidatus Entotheonellaceae</taxon>
        <taxon>Candidatus Entotheonella</taxon>
    </lineage>
</organism>
<dbReference type="HOGENOM" id="CLU_3096835_0_0_7"/>
<accession>W4L8V2</accession>
<dbReference type="EMBL" id="AZHW01001066">
    <property type="protein sequence ID" value="ETW94452.1"/>
    <property type="molecule type" value="Genomic_DNA"/>
</dbReference>
<name>W4L8V2_ENTF1</name>
<proteinExistence type="predicted"/>